<accession>A0A1M4E9G8</accession>
<dbReference type="AlphaFoldDB" id="A0A1M4E9G8"/>
<dbReference type="EMBL" id="LT559118">
    <property type="protein sequence ID" value="SBO95495.1"/>
    <property type="molecule type" value="Genomic_DNA"/>
</dbReference>
<evidence type="ECO:0000256" key="1">
    <source>
        <dbReference type="SAM" id="MobiDB-lite"/>
    </source>
</evidence>
<feature type="region of interest" description="Disordered" evidence="1">
    <location>
        <begin position="213"/>
        <end position="269"/>
    </location>
</feature>
<sequence>MERLYEEMRRLRRIAGDVSYGYIARKNVLGLSKTTVAAIFTGQGRKKPPRWESFACVFDVLRTELTGTGVATDTLGSKQQLYQLYLQAVDATPPTAAAPGATSLAQHASLLVQDAPLGQEASLVQEASLEREVASDLPAGSAITIPPPSRSADPLASLTLAPVMALQTLAPACEPEGSAWPVPEPVVELEDSPWLVPGAVVGPEDSAWPACEPVVRPEGSPWPACEDLPGTPAPDGGTVASDLAPPQPQEQPCPGTSGPHQQQDAQPVEKEATFAVLSASPRGQATADRMRSWFGPCGPALLGDAENDNALAAFKLGVLLINNDAPQEGCMFLRRAAGLNARLALTLPDLAVRDRLCGAIVADICRQIAAAYRASGLLVMADRWKRYISTIDTTFPLAILLYRRTQPVGRHARNLSHDLVRLEDSEVSRIGTVYWPVNAIGALPVASSAGSGSASPYISGDSAQDGRWKPSWGHTFNEQKNGLWKGIITRGIKAARRS</sequence>
<reference evidence="2" key="1">
    <citation type="submission" date="2016-04" db="EMBL/GenBank/DDBJ databases">
        <authorList>
            <person name="Evans L.H."/>
            <person name="Alamgir A."/>
            <person name="Owens N."/>
            <person name="Weber N.D."/>
            <person name="Virtaneva K."/>
            <person name="Barbian K."/>
            <person name="Babar A."/>
            <person name="Rosenke K."/>
        </authorList>
    </citation>
    <scope>NUCLEOTIDE SEQUENCE</scope>
    <source>
        <strain evidence="2">Nono1</strain>
    </source>
</reference>
<proteinExistence type="predicted"/>
<evidence type="ECO:0000313" key="2">
    <source>
        <dbReference type="EMBL" id="SBO95495.1"/>
    </source>
</evidence>
<organism evidence="2">
    <name type="scientific">Nonomuraea gerenzanensis</name>
    <dbReference type="NCBI Taxonomy" id="93944"/>
    <lineage>
        <taxon>Bacteria</taxon>
        <taxon>Bacillati</taxon>
        <taxon>Actinomycetota</taxon>
        <taxon>Actinomycetes</taxon>
        <taxon>Streptosporangiales</taxon>
        <taxon>Streptosporangiaceae</taxon>
        <taxon>Nonomuraea</taxon>
    </lineage>
</organism>
<protein>
    <submittedName>
        <fullName evidence="2">Uncharacterized protein</fullName>
    </submittedName>
</protein>
<gene>
    <name evidence="2" type="ORF">BN4615_P5011</name>
</gene>
<name>A0A1M4E9G8_9ACTN</name>